<sequence>MSLNSAIVQGTTYHQRIVPKHHQFSYPISYLWLDLDETVQVQAMLNQHRWPRVRLHNRDYLGNDARPIKDKALAKLGEFISDYQPQQVVLMAQLRWFGIYFSPINFVFFGDAQQFRYALVEVSNTPWLEKHYYCLDLTRLEPVAKRFHVSPFNPMDMNYHWQVELADTIRIQIDCHRKTREFSAGMTLQRIPLNVISLRQFVRHHPFQSALVIMRIYYQALRLWLKQVPFYGHPNSKKSD</sequence>
<dbReference type="Proteomes" id="UP001629953">
    <property type="component" value="Unassembled WGS sequence"/>
</dbReference>
<dbReference type="RefSeq" id="WP_408622780.1">
    <property type="nucleotide sequence ID" value="NZ_JBEQCT010000002.1"/>
</dbReference>
<dbReference type="PANTHER" id="PTHR33973:SF4">
    <property type="entry name" value="OS07G0153300 PROTEIN"/>
    <property type="match status" value="1"/>
</dbReference>
<evidence type="ECO:0000313" key="2">
    <source>
        <dbReference type="Proteomes" id="UP001629953"/>
    </source>
</evidence>
<comment type="caution">
    <text evidence="1">The sequence shown here is derived from an EMBL/GenBank/DDBJ whole genome shotgun (WGS) entry which is preliminary data.</text>
</comment>
<organism evidence="1 2">
    <name type="scientific">Celerinatantimonas yamalensis</name>
    <dbReference type="NCBI Taxonomy" id="559956"/>
    <lineage>
        <taxon>Bacteria</taxon>
        <taxon>Pseudomonadati</taxon>
        <taxon>Pseudomonadota</taxon>
        <taxon>Gammaproteobacteria</taxon>
        <taxon>Celerinatantimonadaceae</taxon>
        <taxon>Celerinatantimonas</taxon>
    </lineage>
</organism>
<evidence type="ECO:0000313" key="1">
    <source>
        <dbReference type="EMBL" id="MFM2484595.1"/>
    </source>
</evidence>
<dbReference type="Pfam" id="PF07103">
    <property type="entry name" value="DUF1365"/>
    <property type="match status" value="1"/>
</dbReference>
<name>A0ABW9G4J8_9GAMM</name>
<dbReference type="InterPro" id="IPR010775">
    <property type="entry name" value="DUF1365"/>
</dbReference>
<protein>
    <submittedName>
        <fullName evidence="1">DUF1365 domain-containing protein</fullName>
    </submittedName>
</protein>
<dbReference type="EMBL" id="JBEQCT010000002">
    <property type="protein sequence ID" value="MFM2484595.1"/>
    <property type="molecule type" value="Genomic_DNA"/>
</dbReference>
<keyword evidence="2" id="KW-1185">Reference proteome</keyword>
<proteinExistence type="predicted"/>
<gene>
    <name evidence="1" type="ORF">ABUE30_05865</name>
</gene>
<accession>A0ABW9G4J8</accession>
<dbReference type="PANTHER" id="PTHR33973">
    <property type="entry name" value="OS07G0153300 PROTEIN"/>
    <property type="match status" value="1"/>
</dbReference>
<reference evidence="1 2" key="1">
    <citation type="journal article" date="2013" name="Int. J. Syst. Evol. Microbiol.">
        <title>Celerinatantimonas yamalensis sp. nov., a cold-adapted diazotrophic bacterium from a cold permafrost brine.</title>
        <authorList>
            <person name="Shcherbakova V."/>
            <person name="Chuvilskaya N."/>
            <person name="Rivkina E."/>
            <person name="Demidov N."/>
            <person name="Uchaeva V."/>
            <person name="Suetin S."/>
            <person name="Suzina N."/>
            <person name="Gilichinsky D."/>
        </authorList>
    </citation>
    <scope>NUCLEOTIDE SEQUENCE [LARGE SCALE GENOMIC DNA]</scope>
    <source>
        <strain evidence="1 2">C7</strain>
    </source>
</reference>